<protein>
    <recommendedName>
        <fullName evidence="10">Hexosyltransferase</fullName>
        <ecNumber evidence="10">2.4.1.-</ecNumber>
    </recommendedName>
</protein>
<gene>
    <name evidence="12" type="ORF">AAFF_G00277100</name>
</gene>
<keyword evidence="8 10" id="KW-0333">Golgi apparatus</keyword>
<sequence>MPSAPPEMTAVAVTKPRNETETVTISASFRQAVPQNSAYWNRRQHALLKQLDSGGGAGGERPWSSCGPAGVEKLQTNIHDFASYPTLYQDFLRGMECRDPPLLIDQPGKCASEDRDGAPSSSSPSSPSPGTSRGDRRSPPDDPHLGTLLSFEARHFGDLLQWDFRDSLYNLSLKENAFLGWAARQCHRASFVFKGDDDVFANTPAMLAYLSSLPPAKAAKLYAGHIVTKASPFRDAKSKYYVPQSFYEGPYPSYAGGGGFVFSGALLLPLHRLSRHIAFFPIDDVYTGMCFQALGVTAESHKGFQTFDIREGSRPCVRHLLVHRSPQQTLRLWRDMNSPLLLVHRPCPPALTLLWPRDMPSPPAHLLSAPPCPAPPCPAPPCPALPRPLPCPALPCPALPCPAPPCPALPHPALPCPALPCPALPCPALPCPALPRPALPCPAPAPPLP</sequence>
<dbReference type="Proteomes" id="UP001221898">
    <property type="component" value="Unassembled WGS sequence"/>
</dbReference>
<comment type="similarity">
    <text evidence="2 10">Belongs to the glycosyltransferase 31 family.</text>
</comment>
<dbReference type="EMBL" id="JAINUG010000387">
    <property type="protein sequence ID" value="KAJ8372767.1"/>
    <property type="molecule type" value="Genomic_DNA"/>
</dbReference>
<feature type="region of interest" description="Disordered" evidence="11">
    <location>
        <begin position="103"/>
        <end position="144"/>
    </location>
</feature>
<feature type="compositionally biased region" description="Low complexity" evidence="11">
    <location>
        <begin position="118"/>
        <end position="132"/>
    </location>
</feature>
<dbReference type="GO" id="GO:0030311">
    <property type="term" value="P:poly-N-acetyllactosamine biosynthetic process"/>
    <property type="evidence" value="ECO:0007669"/>
    <property type="project" value="TreeGrafter"/>
</dbReference>
<keyword evidence="3 10" id="KW-0328">Glycosyltransferase</keyword>
<dbReference type="PANTHER" id="PTHR11214:SF87">
    <property type="entry name" value="UDP-GLCNAC:BETAGAL BETA-1,3-N-ACETYLGLUCOSAMINYLTRANSFERASE 8"/>
    <property type="match status" value="1"/>
</dbReference>
<evidence type="ECO:0000256" key="7">
    <source>
        <dbReference type="ARBA" id="ARBA00022989"/>
    </source>
</evidence>
<dbReference type="GO" id="GO:0006493">
    <property type="term" value="P:protein O-linked glycosylation"/>
    <property type="evidence" value="ECO:0007669"/>
    <property type="project" value="TreeGrafter"/>
</dbReference>
<accession>A0AAD7W1U0</accession>
<proteinExistence type="inferred from homology"/>
<keyword evidence="7" id="KW-1133">Transmembrane helix</keyword>
<keyword evidence="6" id="KW-0735">Signal-anchor</keyword>
<evidence type="ECO:0000313" key="12">
    <source>
        <dbReference type="EMBL" id="KAJ8372767.1"/>
    </source>
</evidence>
<keyword evidence="5" id="KW-0812">Transmembrane</keyword>
<evidence type="ECO:0000256" key="11">
    <source>
        <dbReference type="SAM" id="MobiDB-lite"/>
    </source>
</evidence>
<dbReference type="Pfam" id="PF01762">
    <property type="entry name" value="Galactosyl_T"/>
    <property type="match status" value="1"/>
</dbReference>
<name>A0AAD7W1U0_9TELE</name>
<organism evidence="12 13">
    <name type="scientific">Aldrovandia affinis</name>
    <dbReference type="NCBI Taxonomy" id="143900"/>
    <lineage>
        <taxon>Eukaryota</taxon>
        <taxon>Metazoa</taxon>
        <taxon>Chordata</taxon>
        <taxon>Craniata</taxon>
        <taxon>Vertebrata</taxon>
        <taxon>Euteleostomi</taxon>
        <taxon>Actinopterygii</taxon>
        <taxon>Neopterygii</taxon>
        <taxon>Teleostei</taxon>
        <taxon>Notacanthiformes</taxon>
        <taxon>Halosauridae</taxon>
        <taxon>Aldrovandia</taxon>
    </lineage>
</organism>
<comment type="subcellular location">
    <subcellularLocation>
        <location evidence="1 10">Golgi apparatus membrane</location>
        <topology evidence="1 10">Single-pass type II membrane protein</topology>
    </subcellularLocation>
</comment>
<dbReference type="GO" id="GO:0000139">
    <property type="term" value="C:Golgi membrane"/>
    <property type="evidence" value="ECO:0007669"/>
    <property type="project" value="UniProtKB-SubCell"/>
</dbReference>
<dbReference type="PANTHER" id="PTHR11214">
    <property type="entry name" value="BETA-1,3-N-ACETYLGLUCOSAMINYLTRANSFERASE"/>
    <property type="match status" value="1"/>
</dbReference>
<comment type="caution">
    <text evidence="12">The sequence shown here is derived from an EMBL/GenBank/DDBJ whole genome shotgun (WGS) entry which is preliminary data.</text>
</comment>
<evidence type="ECO:0000256" key="8">
    <source>
        <dbReference type="ARBA" id="ARBA00023034"/>
    </source>
</evidence>
<evidence type="ECO:0000256" key="9">
    <source>
        <dbReference type="ARBA" id="ARBA00023136"/>
    </source>
</evidence>
<feature type="compositionally biased region" description="Basic and acidic residues" evidence="11">
    <location>
        <begin position="133"/>
        <end position="144"/>
    </location>
</feature>
<dbReference type="InterPro" id="IPR002659">
    <property type="entry name" value="Glyco_trans_31"/>
</dbReference>
<evidence type="ECO:0000256" key="3">
    <source>
        <dbReference type="ARBA" id="ARBA00022676"/>
    </source>
</evidence>
<reference evidence="12" key="1">
    <citation type="journal article" date="2023" name="Science">
        <title>Genome structures resolve the early diversification of teleost fishes.</title>
        <authorList>
            <person name="Parey E."/>
            <person name="Louis A."/>
            <person name="Montfort J."/>
            <person name="Bouchez O."/>
            <person name="Roques C."/>
            <person name="Iampietro C."/>
            <person name="Lluch J."/>
            <person name="Castinel A."/>
            <person name="Donnadieu C."/>
            <person name="Desvignes T."/>
            <person name="Floi Bucao C."/>
            <person name="Jouanno E."/>
            <person name="Wen M."/>
            <person name="Mejri S."/>
            <person name="Dirks R."/>
            <person name="Jansen H."/>
            <person name="Henkel C."/>
            <person name="Chen W.J."/>
            <person name="Zahm M."/>
            <person name="Cabau C."/>
            <person name="Klopp C."/>
            <person name="Thompson A.W."/>
            <person name="Robinson-Rechavi M."/>
            <person name="Braasch I."/>
            <person name="Lecointre G."/>
            <person name="Bobe J."/>
            <person name="Postlethwait J.H."/>
            <person name="Berthelot C."/>
            <person name="Roest Crollius H."/>
            <person name="Guiguen Y."/>
        </authorList>
    </citation>
    <scope>NUCLEOTIDE SEQUENCE</scope>
    <source>
        <strain evidence="12">NC1722</strain>
    </source>
</reference>
<keyword evidence="4" id="KW-0808">Transferase</keyword>
<evidence type="ECO:0000256" key="6">
    <source>
        <dbReference type="ARBA" id="ARBA00022968"/>
    </source>
</evidence>
<evidence type="ECO:0000256" key="1">
    <source>
        <dbReference type="ARBA" id="ARBA00004323"/>
    </source>
</evidence>
<dbReference type="Gene3D" id="3.90.550.50">
    <property type="match status" value="1"/>
</dbReference>
<keyword evidence="9" id="KW-0472">Membrane</keyword>
<evidence type="ECO:0000256" key="5">
    <source>
        <dbReference type="ARBA" id="ARBA00022692"/>
    </source>
</evidence>
<dbReference type="AlphaFoldDB" id="A0AAD7W1U0"/>
<evidence type="ECO:0000313" key="13">
    <source>
        <dbReference type="Proteomes" id="UP001221898"/>
    </source>
</evidence>
<evidence type="ECO:0000256" key="10">
    <source>
        <dbReference type="RuleBase" id="RU363063"/>
    </source>
</evidence>
<keyword evidence="13" id="KW-1185">Reference proteome</keyword>
<dbReference type="EC" id="2.4.1.-" evidence="10"/>
<evidence type="ECO:0000256" key="4">
    <source>
        <dbReference type="ARBA" id="ARBA00022679"/>
    </source>
</evidence>
<dbReference type="GO" id="GO:0016262">
    <property type="term" value="F:protein N-acetylglucosaminyltransferase activity"/>
    <property type="evidence" value="ECO:0007669"/>
    <property type="project" value="TreeGrafter"/>
</dbReference>
<evidence type="ECO:0000256" key="2">
    <source>
        <dbReference type="ARBA" id="ARBA00008661"/>
    </source>
</evidence>